<organism evidence="1">
    <name type="scientific">marine sediment metagenome</name>
    <dbReference type="NCBI Taxonomy" id="412755"/>
    <lineage>
        <taxon>unclassified sequences</taxon>
        <taxon>metagenomes</taxon>
        <taxon>ecological metagenomes</taxon>
    </lineage>
</organism>
<accession>X1RQ16</accession>
<reference evidence="1" key="1">
    <citation type="journal article" date="2014" name="Front. Microbiol.">
        <title>High frequency of phylogenetically diverse reductive dehalogenase-homologous genes in deep subseafloor sedimentary metagenomes.</title>
        <authorList>
            <person name="Kawai M."/>
            <person name="Futagami T."/>
            <person name="Toyoda A."/>
            <person name="Takaki Y."/>
            <person name="Nishi S."/>
            <person name="Hori S."/>
            <person name="Arai W."/>
            <person name="Tsubouchi T."/>
            <person name="Morono Y."/>
            <person name="Uchiyama I."/>
            <person name="Ito T."/>
            <person name="Fujiyama A."/>
            <person name="Inagaki F."/>
            <person name="Takami H."/>
        </authorList>
    </citation>
    <scope>NUCLEOTIDE SEQUENCE</scope>
    <source>
        <strain evidence="1">Expedition CK06-06</strain>
    </source>
</reference>
<evidence type="ECO:0000313" key="1">
    <source>
        <dbReference type="EMBL" id="GAI82832.1"/>
    </source>
</evidence>
<dbReference type="AlphaFoldDB" id="X1RQ16"/>
<name>X1RQ16_9ZZZZ</name>
<dbReference type="EMBL" id="BARW01015029">
    <property type="protein sequence ID" value="GAI82832.1"/>
    <property type="molecule type" value="Genomic_DNA"/>
</dbReference>
<protein>
    <submittedName>
        <fullName evidence="1">Uncharacterized protein</fullName>
    </submittedName>
</protein>
<comment type="caution">
    <text evidence="1">The sequence shown here is derived from an EMBL/GenBank/DDBJ whole genome shotgun (WGS) entry which is preliminary data.</text>
</comment>
<feature type="non-terminal residue" evidence="1">
    <location>
        <position position="1"/>
    </location>
</feature>
<proteinExistence type="predicted"/>
<gene>
    <name evidence="1" type="ORF">S12H4_26479</name>
</gene>
<sequence>ITTDGAGYPTDTVLCSKTFSSEPITTEIAGDWYEFSFDEPATLIKETVYGILIHGIPGLPNPKVYWREDGTAPTYYRGCVYSSGTSGVSWTRYLYDEFMFQTFMLFPGETITYGTLVITHPALLSVVHKRGEQLVNGYDNLSSLDDEYLTRQVKLEVEGGDSIEATTIADICYKYLVK</sequence>